<evidence type="ECO:0000259" key="6">
    <source>
        <dbReference type="PROSITE" id="PS51352"/>
    </source>
</evidence>
<feature type="chain" id="PRO_5021963208" description="Glutathione peroxidase" evidence="5">
    <location>
        <begin position="30"/>
        <end position="202"/>
    </location>
</feature>
<dbReference type="PROSITE" id="PS51355">
    <property type="entry name" value="GLUTATHIONE_PEROXID_3"/>
    <property type="match status" value="1"/>
</dbReference>
<evidence type="ECO:0000256" key="3">
    <source>
        <dbReference type="ARBA" id="ARBA00023002"/>
    </source>
</evidence>
<dbReference type="SUPFAM" id="SSF52833">
    <property type="entry name" value="Thioredoxin-like"/>
    <property type="match status" value="1"/>
</dbReference>
<dbReference type="PROSITE" id="PS51352">
    <property type="entry name" value="THIOREDOXIN_2"/>
    <property type="match status" value="1"/>
</dbReference>
<dbReference type="AlphaFoldDB" id="A0A562T9M4"/>
<proteinExistence type="inferred from homology"/>
<organism evidence="7 8">
    <name type="scientific">Roseibium hamelinense</name>
    <dbReference type="NCBI Taxonomy" id="150831"/>
    <lineage>
        <taxon>Bacteria</taxon>
        <taxon>Pseudomonadati</taxon>
        <taxon>Pseudomonadota</taxon>
        <taxon>Alphaproteobacteria</taxon>
        <taxon>Hyphomicrobiales</taxon>
        <taxon>Stappiaceae</taxon>
        <taxon>Roseibium</taxon>
    </lineage>
</organism>
<dbReference type="GO" id="GO:0004601">
    <property type="term" value="F:peroxidase activity"/>
    <property type="evidence" value="ECO:0007669"/>
    <property type="project" value="UniProtKB-KW"/>
</dbReference>
<comment type="similarity">
    <text evidence="1 4">Belongs to the glutathione peroxidase family.</text>
</comment>
<sequence length="202" mass="21718">MHSVWTQFQSVTFVAAAFLSLAVPGGAVAQSPASAHAFAFDLPNGEQLPLSSFAGKAVLVVNTATECGFKNQIGDLQDLHERYSDKGLVVVGVPSNDFGGQEPRANDEIAGFCEARYGAKFPMTNKTRVKGEDAHPFYQWAVAELGDASRPYWNFHKYLIGPDGKLVTFFPTPTRPTSTEVTSKVEQVIAALPAADEAAPQN</sequence>
<dbReference type="InterPro" id="IPR013766">
    <property type="entry name" value="Thioredoxin_domain"/>
</dbReference>
<dbReference type="CDD" id="cd00340">
    <property type="entry name" value="GSH_Peroxidase"/>
    <property type="match status" value="1"/>
</dbReference>
<feature type="signal peptide" evidence="5">
    <location>
        <begin position="1"/>
        <end position="29"/>
    </location>
</feature>
<evidence type="ECO:0000256" key="5">
    <source>
        <dbReference type="SAM" id="SignalP"/>
    </source>
</evidence>
<keyword evidence="3 4" id="KW-0560">Oxidoreductase</keyword>
<keyword evidence="2 4" id="KW-0575">Peroxidase</keyword>
<evidence type="ECO:0000256" key="4">
    <source>
        <dbReference type="RuleBase" id="RU000499"/>
    </source>
</evidence>
<name>A0A562T9M4_9HYPH</name>
<dbReference type="Gene3D" id="3.40.30.10">
    <property type="entry name" value="Glutaredoxin"/>
    <property type="match status" value="1"/>
</dbReference>
<keyword evidence="5" id="KW-0732">Signal</keyword>
<gene>
    <name evidence="7" type="ORF">JM93_01922</name>
</gene>
<reference evidence="7 8" key="1">
    <citation type="submission" date="2019-07" db="EMBL/GenBank/DDBJ databases">
        <title>Genomic Encyclopedia of Archaeal and Bacterial Type Strains, Phase II (KMG-II): from individual species to whole genera.</title>
        <authorList>
            <person name="Goeker M."/>
        </authorList>
    </citation>
    <scope>NUCLEOTIDE SEQUENCE [LARGE SCALE GENOMIC DNA]</scope>
    <source>
        <strain evidence="7 8">ATCC BAA-252</strain>
    </source>
</reference>
<evidence type="ECO:0000256" key="1">
    <source>
        <dbReference type="ARBA" id="ARBA00006926"/>
    </source>
</evidence>
<dbReference type="GO" id="GO:0034599">
    <property type="term" value="P:cellular response to oxidative stress"/>
    <property type="evidence" value="ECO:0007669"/>
    <property type="project" value="TreeGrafter"/>
</dbReference>
<dbReference type="Pfam" id="PF00255">
    <property type="entry name" value="GSHPx"/>
    <property type="match status" value="1"/>
</dbReference>
<feature type="domain" description="Thioredoxin" evidence="6">
    <location>
        <begin position="29"/>
        <end position="190"/>
    </location>
</feature>
<comment type="caution">
    <text evidence="7">The sequence shown here is derived from an EMBL/GenBank/DDBJ whole genome shotgun (WGS) entry which is preliminary data.</text>
</comment>
<evidence type="ECO:0000313" key="8">
    <source>
        <dbReference type="Proteomes" id="UP000320593"/>
    </source>
</evidence>
<accession>A0A562T9M4</accession>
<dbReference type="PANTHER" id="PTHR11592">
    <property type="entry name" value="GLUTATHIONE PEROXIDASE"/>
    <property type="match status" value="1"/>
</dbReference>
<dbReference type="Proteomes" id="UP000320593">
    <property type="component" value="Unassembled WGS sequence"/>
</dbReference>
<dbReference type="PRINTS" id="PR01011">
    <property type="entry name" value="GLUTPROXDASE"/>
</dbReference>
<dbReference type="PANTHER" id="PTHR11592:SF78">
    <property type="entry name" value="GLUTATHIONE PEROXIDASE"/>
    <property type="match status" value="1"/>
</dbReference>
<protein>
    <recommendedName>
        <fullName evidence="4">Glutathione peroxidase</fullName>
    </recommendedName>
</protein>
<evidence type="ECO:0000313" key="7">
    <source>
        <dbReference type="EMBL" id="TWI89716.1"/>
    </source>
</evidence>
<dbReference type="OrthoDB" id="9785502at2"/>
<dbReference type="InterPro" id="IPR036249">
    <property type="entry name" value="Thioredoxin-like_sf"/>
</dbReference>
<evidence type="ECO:0000256" key="2">
    <source>
        <dbReference type="ARBA" id="ARBA00022559"/>
    </source>
</evidence>
<dbReference type="RefSeq" id="WP_145342568.1">
    <property type="nucleotide sequence ID" value="NZ_SMLY01000073.1"/>
</dbReference>
<keyword evidence="8" id="KW-1185">Reference proteome</keyword>
<dbReference type="InterPro" id="IPR000889">
    <property type="entry name" value="Glutathione_peroxidase"/>
</dbReference>
<dbReference type="EMBL" id="VLLF01000003">
    <property type="protein sequence ID" value="TWI89716.1"/>
    <property type="molecule type" value="Genomic_DNA"/>
</dbReference>